<dbReference type="CDD" id="cd01288">
    <property type="entry name" value="FabZ"/>
    <property type="match status" value="1"/>
</dbReference>
<reference evidence="4" key="1">
    <citation type="journal article" date="2021" name="PeerJ">
        <title>Extensive microbial diversity within the chicken gut microbiome revealed by metagenomics and culture.</title>
        <authorList>
            <person name="Gilroy R."/>
            <person name="Ravi A."/>
            <person name="Getino M."/>
            <person name="Pursley I."/>
            <person name="Horton D.L."/>
            <person name="Alikhan N.F."/>
            <person name="Baker D."/>
            <person name="Gharbi K."/>
            <person name="Hall N."/>
            <person name="Watson M."/>
            <person name="Adriaenssens E.M."/>
            <person name="Foster-Nyarko E."/>
            <person name="Jarju S."/>
            <person name="Secka A."/>
            <person name="Antonio M."/>
            <person name="Oren A."/>
            <person name="Chaudhuri R.R."/>
            <person name="La Ragione R."/>
            <person name="Hildebrand F."/>
            <person name="Pallen M.J."/>
        </authorList>
    </citation>
    <scope>NUCLEOTIDE SEQUENCE</scope>
    <source>
        <strain evidence="4">CHK199-9574</strain>
    </source>
</reference>
<dbReference type="PANTHER" id="PTHR30272:SF1">
    <property type="entry name" value="3-HYDROXYACYL-[ACYL-CARRIER-PROTEIN] DEHYDRATASE"/>
    <property type="match status" value="1"/>
</dbReference>
<evidence type="ECO:0000259" key="3">
    <source>
        <dbReference type="Pfam" id="PF22818"/>
    </source>
</evidence>
<organism evidence="4 5">
    <name type="scientific">Candidatus Borkfalkia excrementavium</name>
    <dbReference type="NCBI Taxonomy" id="2838505"/>
    <lineage>
        <taxon>Bacteria</taxon>
        <taxon>Bacillati</taxon>
        <taxon>Bacillota</taxon>
        <taxon>Clostridia</taxon>
        <taxon>Christensenellales</taxon>
        <taxon>Christensenellaceae</taxon>
        <taxon>Candidatus Borkfalkia</taxon>
    </lineage>
</organism>
<name>A0A9D2CH02_9FIRM</name>
<dbReference type="InterPro" id="IPR013114">
    <property type="entry name" value="FabA_FabZ"/>
</dbReference>
<dbReference type="Pfam" id="PF22818">
    <property type="entry name" value="ApeI-like"/>
    <property type="match status" value="1"/>
</dbReference>
<evidence type="ECO:0000256" key="2">
    <source>
        <dbReference type="ARBA" id="ARBA00023239"/>
    </source>
</evidence>
<dbReference type="EMBL" id="DXCO01000039">
    <property type="protein sequence ID" value="HIY78662.1"/>
    <property type="molecule type" value="Genomic_DNA"/>
</dbReference>
<keyword evidence="2" id="KW-0456">Lyase</keyword>
<sequence length="145" mass="15830">MNREQIKEFLPHREPMLLLDEVEVNEKGEAVGRYTVRGDEFFLQGHFPGNPIVPGVIQCEMIAQTAVALLPDSKGKTPLYTGLNNVKFKNPLLPGDTAEMTVSVTARRGIFCFAKGALRSGGKLCTSAEFSFAMLPKTEDGAEKG</sequence>
<dbReference type="InterPro" id="IPR029069">
    <property type="entry name" value="HotDog_dom_sf"/>
</dbReference>
<comment type="caution">
    <text evidence="4">The sequence shown here is derived from an EMBL/GenBank/DDBJ whole genome shotgun (WGS) entry which is preliminary data.</text>
</comment>
<dbReference type="AlphaFoldDB" id="A0A9D2CH02"/>
<dbReference type="Gene3D" id="3.10.129.10">
    <property type="entry name" value="Hotdog Thioesterase"/>
    <property type="match status" value="1"/>
</dbReference>
<evidence type="ECO:0000313" key="4">
    <source>
        <dbReference type="EMBL" id="HIY78662.1"/>
    </source>
</evidence>
<evidence type="ECO:0000313" key="5">
    <source>
        <dbReference type="Proteomes" id="UP000824135"/>
    </source>
</evidence>
<dbReference type="GO" id="GO:0016829">
    <property type="term" value="F:lyase activity"/>
    <property type="evidence" value="ECO:0007669"/>
    <property type="project" value="UniProtKB-KW"/>
</dbReference>
<dbReference type="Proteomes" id="UP000824135">
    <property type="component" value="Unassembled WGS sequence"/>
</dbReference>
<feature type="domain" description="ApeI dehydratase-like" evidence="3">
    <location>
        <begin position="26"/>
        <end position="114"/>
    </location>
</feature>
<evidence type="ECO:0000256" key="1">
    <source>
        <dbReference type="ARBA" id="ARBA00009174"/>
    </source>
</evidence>
<dbReference type="SUPFAM" id="SSF54637">
    <property type="entry name" value="Thioesterase/thiol ester dehydrase-isomerase"/>
    <property type="match status" value="1"/>
</dbReference>
<gene>
    <name evidence="4" type="ORF">H9728_06420</name>
</gene>
<dbReference type="InterPro" id="IPR054545">
    <property type="entry name" value="ApeI-like"/>
</dbReference>
<accession>A0A9D2CH02</accession>
<proteinExistence type="inferred from homology"/>
<reference evidence="4" key="2">
    <citation type="submission" date="2021-04" db="EMBL/GenBank/DDBJ databases">
        <authorList>
            <person name="Gilroy R."/>
        </authorList>
    </citation>
    <scope>NUCLEOTIDE SEQUENCE</scope>
    <source>
        <strain evidence="4">CHK199-9574</strain>
    </source>
</reference>
<dbReference type="PANTHER" id="PTHR30272">
    <property type="entry name" value="3-HYDROXYACYL-[ACYL-CARRIER-PROTEIN] DEHYDRATASE"/>
    <property type="match status" value="1"/>
</dbReference>
<comment type="similarity">
    <text evidence="1">Belongs to the thioester dehydratase family. FabZ subfamily.</text>
</comment>
<protein>
    <submittedName>
        <fullName evidence="4">Beta-hydroxyacyl-ACP dehydratase</fullName>
    </submittedName>
</protein>